<evidence type="ECO:0000256" key="5">
    <source>
        <dbReference type="ARBA" id="ARBA00022801"/>
    </source>
</evidence>
<keyword evidence="9" id="KW-0539">Nucleus</keyword>
<dbReference type="InterPro" id="IPR023696">
    <property type="entry name" value="Ureohydrolase_dom_sf"/>
</dbReference>
<dbReference type="CDD" id="cd09992">
    <property type="entry name" value="HDAC_classII"/>
    <property type="match status" value="1"/>
</dbReference>
<keyword evidence="8" id="KW-0804">Transcription</keyword>
<evidence type="ECO:0000256" key="7">
    <source>
        <dbReference type="ARBA" id="ARBA00023015"/>
    </source>
</evidence>
<dbReference type="PROSITE" id="PS50172">
    <property type="entry name" value="BRCT"/>
    <property type="match status" value="2"/>
</dbReference>
<feature type="compositionally biased region" description="Low complexity" evidence="10">
    <location>
        <begin position="793"/>
        <end position="808"/>
    </location>
</feature>
<dbReference type="InterPro" id="IPR000286">
    <property type="entry name" value="HDACs"/>
</dbReference>
<dbReference type="Proteomes" id="UP001431209">
    <property type="component" value="Unassembled WGS sequence"/>
</dbReference>
<dbReference type="SUPFAM" id="SSF52768">
    <property type="entry name" value="Arginase/deacetylase"/>
    <property type="match status" value="1"/>
</dbReference>
<dbReference type="Gene3D" id="3.40.50.10190">
    <property type="entry name" value="BRCT domain"/>
    <property type="match status" value="2"/>
</dbReference>
<comment type="caution">
    <text evidence="12">The sequence shown here is derived from an EMBL/GenBank/DDBJ whole genome shotgun (WGS) entry which is preliminary data.</text>
</comment>
<keyword evidence="7" id="KW-0805">Transcription regulation</keyword>
<dbReference type="InterPro" id="IPR039448">
    <property type="entry name" value="Beta_helix"/>
</dbReference>
<dbReference type="InterPro" id="IPR001357">
    <property type="entry name" value="BRCT_dom"/>
</dbReference>
<comment type="subcellular location">
    <subcellularLocation>
        <location evidence="1">Nucleus</location>
    </subcellularLocation>
</comment>
<dbReference type="PANTHER" id="PTHR10625:SF5">
    <property type="entry name" value="HISTONE DEACETYLASE"/>
    <property type="match status" value="1"/>
</dbReference>
<proteinExistence type="inferred from homology"/>
<dbReference type="EMBL" id="JAOPGA020000158">
    <property type="protein sequence ID" value="KAL0477286.1"/>
    <property type="molecule type" value="Genomic_DNA"/>
</dbReference>
<dbReference type="PANTHER" id="PTHR10625">
    <property type="entry name" value="HISTONE DEACETYLASE HDAC1-RELATED"/>
    <property type="match status" value="1"/>
</dbReference>
<name>A0AAW2YK46_9EUKA</name>
<dbReference type="InterPro" id="IPR023801">
    <property type="entry name" value="His_deacetylse_dom"/>
</dbReference>
<dbReference type="EC" id="3.5.1.98" evidence="3"/>
<reference evidence="12 13" key="1">
    <citation type="submission" date="2024-03" db="EMBL/GenBank/DDBJ databases">
        <title>The Acrasis kona genome and developmental transcriptomes reveal deep origins of eukaryotic multicellular pathways.</title>
        <authorList>
            <person name="Sheikh S."/>
            <person name="Fu C.-J."/>
            <person name="Brown M.W."/>
            <person name="Baldauf S.L."/>
        </authorList>
    </citation>
    <scope>NUCLEOTIDE SEQUENCE [LARGE SCALE GENOMIC DNA]</scope>
    <source>
        <strain evidence="12 13">ATCC MYA-3509</strain>
    </source>
</reference>
<evidence type="ECO:0000259" key="11">
    <source>
        <dbReference type="PROSITE" id="PS50172"/>
    </source>
</evidence>
<dbReference type="Pfam" id="PF00533">
    <property type="entry name" value="BRCT"/>
    <property type="match status" value="1"/>
</dbReference>
<dbReference type="SUPFAM" id="SSF52113">
    <property type="entry name" value="BRCT domain"/>
    <property type="match status" value="2"/>
</dbReference>
<dbReference type="PRINTS" id="PR01270">
    <property type="entry name" value="HDASUPER"/>
</dbReference>
<evidence type="ECO:0000256" key="9">
    <source>
        <dbReference type="ARBA" id="ARBA00023242"/>
    </source>
</evidence>
<feature type="region of interest" description="Disordered" evidence="10">
    <location>
        <begin position="784"/>
        <end position="840"/>
    </location>
</feature>
<gene>
    <name evidence="12" type="ORF">AKO1_005491</name>
</gene>
<dbReference type="InterPro" id="IPR011050">
    <property type="entry name" value="Pectin_lyase_fold/virulence"/>
</dbReference>
<feature type="domain" description="BRCT" evidence="11">
    <location>
        <begin position="153"/>
        <end position="228"/>
    </location>
</feature>
<dbReference type="Pfam" id="PF00850">
    <property type="entry name" value="Hist_deacetyl"/>
    <property type="match status" value="1"/>
</dbReference>
<dbReference type="SMART" id="SM00292">
    <property type="entry name" value="BRCT"/>
    <property type="match status" value="2"/>
</dbReference>
<keyword evidence="13" id="KW-1185">Reference proteome</keyword>
<feature type="compositionally biased region" description="Low complexity" evidence="10">
    <location>
        <begin position="828"/>
        <end position="837"/>
    </location>
</feature>
<dbReference type="Gene3D" id="3.40.800.20">
    <property type="entry name" value="Histone deacetylase domain"/>
    <property type="match status" value="1"/>
</dbReference>
<keyword evidence="4" id="KW-0678">Repressor</keyword>
<dbReference type="SUPFAM" id="SSF51126">
    <property type="entry name" value="Pectin lyase-like"/>
    <property type="match status" value="3"/>
</dbReference>
<evidence type="ECO:0000256" key="2">
    <source>
        <dbReference type="ARBA" id="ARBA00007738"/>
    </source>
</evidence>
<protein>
    <recommendedName>
        <fullName evidence="3">histone deacetylase</fullName>
        <ecNumber evidence="3">3.5.1.98</ecNumber>
    </recommendedName>
</protein>
<keyword evidence="5" id="KW-0378">Hydrolase</keyword>
<sequence>MSASTGQPDIRSRPPTRATVQLQPIGDHGKITIAQHIDELTKGVPRFLSGCVFFLENTGDSTDMLKGLLKKLGATVLPVYKDSCTHLLTPYQKGIFHKALEDKRMIVTTEWLEDCVNVHGVVPQVLTEYYSNKIYNPIYYPVKHYHIPGSAKYKFTLTGFKNIEKRRLTYLILATGAQCTGNMTKDNTHLIYRHKDASDKYHVAGQWGIRRVMKEWLYESVRQWRFLEPPAVDAVAPTITTSNEVNENNKRPIEQAATNGGAETKRAKLDPDNEDAQAINAVQGENFVLINRSGSEVADICRSLKKQSVIYYSGQTEKEFPHISQYIRGEVDKETVLAEGSAKNSIVELNEEHIRSIQDQVCVDRIMNQKVLIVAPFDKFKSKQDGIFKPRSTGIVYDARMCLHDGPYPESPLRISAIWNILEENHLTEKCFVMKSREATLEELITVHSKQYVSDFFCLEGQFNPKENNKKLSQGIINDEESILHDESTDIRVNEYTLKAARLSAGGVIKMCEKVVEGHLENGFAVVRPPGHHARAAEPMGFCFFNNVAVAARVIQNKYPKLVKKVIIVDFDIHHGNGTQEIFENDPSVLYISMHRIESDYFPGTGHMDEIGTEKGVGYTINIPLPPKNAKMGPLSTINDSDYMTVFHHLICPIALEFSPDLVIVSAGFDAAKGDLLGKRMALSPSGFAQMTAIMKTWANGKIVLALEGGYNVDVTAQCAMACLKVLLGSDPPAIQNKPTSAATHSSIRQVMQHHSKYWKCFSLWSDWLQSPSTQSTEINSNATTSLTAGQVNNASNTRSTRSSTSLSDQNQQQEEVLPPVKKKEKSLPSTSSTSSSNIDPNAKIPTKIITIGSTSCDYTNIDDALSACTTFSPTAEEHKKQKLQFKQTIEIQIHPGEYKLEVNIGKTLLHKDIVFVGQGSKQDVILIGAQSALTQSIKSLCFKNLSIKSHAKISHVEEVESMIKVGQDKAHMEMIDCELMGITVSVEAGCSLDMKNCDLSFSRRGIAIQTNAEANLSNNKIHHNHIGVLTYVNGNINAKENSISDNKEYGFLGYCPKGVLEKNLIFRNGLSGIQMLQGSLKVCHNEVFNQFQAGIVMNNNCCALVENNKIYGNTYSGIECGLNSRAVIRSNEIYNGKQSGILIVTKAGGVIENNKIYSNGYAGVEVREGNPNIKNNQIYNQMQAGVGIHGGQSLSVVEGNNIYGNEYANLEVKSYGNPVVQNNKIHHGKQHGILVFECGRGKYENNQVYENTFDGVNVQSNGLPYVANNNISKNCKNGISIGPDGKGTYEKNHINANKENGVRVLCMKNDVKVKANEILNHRDPVHGYAIYAVRGTEAEIDFNTNTNNRGVPPICRGEWVA</sequence>
<accession>A0AAW2YK46</accession>
<evidence type="ECO:0000313" key="12">
    <source>
        <dbReference type="EMBL" id="KAL0477286.1"/>
    </source>
</evidence>
<evidence type="ECO:0000256" key="10">
    <source>
        <dbReference type="SAM" id="MobiDB-lite"/>
    </source>
</evidence>
<organism evidence="12 13">
    <name type="scientific">Acrasis kona</name>
    <dbReference type="NCBI Taxonomy" id="1008807"/>
    <lineage>
        <taxon>Eukaryota</taxon>
        <taxon>Discoba</taxon>
        <taxon>Heterolobosea</taxon>
        <taxon>Tetramitia</taxon>
        <taxon>Eutetramitia</taxon>
        <taxon>Acrasidae</taxon>
        <taxon>Acrasis</taxon>
    </lineage>
</organism>
<comment type="similarity">
    <text evidence="2">Belongs to the histone deacetylase family. HD type 2 subfamily.</text>
</comment>
<dbReference type="InterPro" id="IPR037138">
    <property type="entry name" value="His_deacetylse_dom_sf"/>
</dbReference>
<dbReference type="GO" id="GO:0141221">
    <property type="term" value="F:histone deacetylase activity, hydrolytic mechanism"/>
    <property type="evidence" value="ECO:0007669"/>
    <property type="project" value="UniProtKB-EC"/>
</dbReference>
<dbReference type="InterPro" id="IPR012334">
    <property type="entry name" value="Pectin_lyas_fold"/>
</dbReference>
<dbReference type="GO" id="GO:0040029">
    <property type="term" value="P:epigenetic regulation of gene expression"/>
    <property type="evidence" value="ECO:0007669"/>
    <property type="project" value="TreeGrafter"/>
</dbReference>
<evidence type="ECO:0000256" key="8">
    <source>
        <dbReference type="ARBA" id="ARBA00023163"/>
    </source>
</evidence>
<dbReference type="InterPro" id="IPR036420">
    <property type="entry name" value="BRCT_dom_sf"/>
</dbReference>
<dbReference type="Gene3D" id="2.160.20.10">
    <property type="entry name" value="Single-stranded right-handed beta-helix, Pectin lyase-like"/>
    <property type="match status" value="2"/>
</dbReference>
<evidence type="ECO:0000256" key="1">
    <source>
        <dbReference type="ARBA" id="ARBA00004123"/>
    </source>
</evidence>
<feature type="domain" description="BRCT" evidence="11">
    <location>
        <begin position="43"/>
        <end position="116"/>
    </location>
</feature>
<dbReference type="SMART" id="SM00710">
    <property type="entry name" value="PbH1"/>
    <property type="match status" value="13"/>
</dbReference>
<evidence type="ECO:0000313" key="13">
    <source>
        <dbReference type="Proteomes" id="UP001431209"/>
    </source>
</evidence>
<dbReference type="Pfam" id="PF12738">
    <property type="entry name" value="PTCB-BRCT"/>
    <property type="match status" value="1"/>
</dbReference>
<keyword evidence="6" id="KW-0156">Chromatin regulator</keyword>
<dbReference type="Pfam" id="PF13229">
    <property type="entry name" value="Beta_helix"/>
    <property type="match status" value="2"/>
</dbReference>
<dbReference type="GO" id="GO:0000118">
    <property type="term" value="C:histone deacetylase complex"/>
    <property type="evidence" value="ECO:0007669"/>
    <property type="project" value="TreeGrafter"/>
</dbReference>
<evidence type="ECO:0000256" key="3">
    <source>
        <dbReference type="ARBA" id="ARBA00012111"/>
    </source>
</evidence>
<dbReference type="InterPro" id="IPR006626">
    <property type="entry name" value="PbH1"/>
</dbReference>
<evidence type="ECO:0000256" key="4">
    <source>
        <dbReference type="ARBA" id="ARBA00022491"/>
    </source>
</evidence>
<evidence type="ECO:0000256" key="6">
    <source>
        <dbReference type="ARBA" id="ARBA00022853"/>
    </source>
</evidence>